<name>A0A8H5GYH3_9AGAR</name>
<dbReference type="Proteomes" id="UP000518752">
    <property type="component" value="Unassembled WGS sequence"/>
</dbReference>
<accession>A0A8H5GYH3</accession>
<evidence type="ECO:0000313" key="2">
    <source>
        <dbReference type="Proteomes" id="UP000518752"/>
    </source>
</evidence>
<dbReference type="EMBL" id="JAACJN010000105">
    <property type="protein sequence ID" value="KAF5373503.1"/>
    <property type="molecule type" value="Genomic_DNA"/>
</dbReference>
<proteinExistence type="predicted"/>
<organism evidence="1 2">
    <name type="scientific">Collybiopsis confluens</name>
    <dbReference type="NCBI Taxonomy" id="2823264"/>
    <lineage>
        <taxon>Eukaryota</taxon>
        <taxon>Fungi</taxon>
        <taxon>Dikarya</taxon>
        <taxon>Basidiomycota</taxon>
        <taxon>Agaricomycotina</taxon>
        <taxon>Agaricomycetes</taxon>
        <taxon>Agaricomycetidae</taxon>
        <taxon>Agaricales</taxon>
        <taxon>Marasmiineae</taxon>
        <taxon>Omphalotaceae</taxon>
        <taxon>Collybiopsis</taxon>
    </lineage>
</organism>
<comment type="caution">
    <text evidence="1">The sequence shown here is derived from an EMBL/GenBank/DDBJ whole genome shotgun (WGS) entry which is preliminary data.</text>
</comment>
<keyword evidence="2" id="KW-1185">Reference proteome</keyword>
<sequence>MIFEEIAALVLLYLKRSKDLPLTLDISTDEETVNNWLPISEHPALLPIIEASRRWKHLTCQGKKFSCDILARLEGMELPMLESVTFIGNTDDRDAIPNTRMFRLAPRTLRDNIMDGFTTWSSLTDLKCDLSG</sequence>
<gene>
    <name evidence="1" type="ORF">D9757_010476</name>
</gene>
<dbReference type="AlphaFoldDB" id="A0A8H5GYH3"/>
<reference evidence="1 2" key="1">
    <citation type="journal article" date="2020" name="ISME J.">
        <title>Uncovering the hidden diversity of litter-decomposition mechanisms in mushroom-forming fungi.</title>
        <authorList>
            <person name="Floudas D."/>
            <person name="Bentzer J."/>
            <person name="Ahren D."/>
            <person name="Johansson T."/>
            <person name="Persson P."/>
            <person name="Tunlid A."/>
        </authorList>
    </citation>
    <scope>NUCLEOTIDE SEQUENCE [LARGE SCALE GENOMIC DNA]</scope>
    <source>
        <strain evidence="1 2">CBS 406.79</strain>
    </source>
</reference>
<dbReference type="OrthoDB" id="2938701at2759"/>
<evidence type="ECO:0000313" key="1">
    <source>
        <dbReference type="EMBL" id="KAF5373503.1"/>
    </source>
</evidence>
<protein>
    <submittedName>
        <fullName evidence="1">Uncharacterized protein</fullName>
    </submittedName>
</protein>